<proteinExistence type="predicted"/>
<dbReference type="Gene3D" id="3.30.1370.110">
    <property type="match status" value="1"/>
</dbReference>
<sequence>MSDRPLRPDEKKAWEQVRRSVRPLGGSNSAPRPRAPAITRPVLDKTPSENTTSTPSLHRPATPAAPRDRSADKQVRRGKISISARFDLHGHTQASAWSALPAFLAREQARGSRTVIVITGKGKAGGGVLRHNFLRWVEMPEARVLITGYAGAHPRHGGEGAFYVFLRKR</sequence>
<dbReference type="Pfam" id="PF01713">
    <property type="entry name" value="Smr"/>
    <property type="match status" value="1"/>
</dbReference>
<evidence type="ECO:0000313" key="3">
    <source>
        <dbReference type="EMBL" id="RIJ24114.1"/>
    </source>
</evidence>
<dbReference type="RefSeq" id="WP_119379303.1">
    <property type="nucleotide sequence ID" value="NZ_QWGB01000005.1"/>
</dbReference>
<keyword evidence="4" id="KW-1185">Reference proteome</keyword>
<evidence type="ECO:0000259" key="2">
    <source>
        <dbReference type="PROSITE" id="PS50828"/>
    </source>
</evidence>
<comment type="caution">
    <text evidence="3">The sequence shown here is derived from an EMBL/GenBank/DDBJ whole genome shotgun (WGS) entry which is preliminary data.</text>
</comment>
<dbReference type="Proteomes" id="UP000265431">
    <property type="component" value="Unassembled WGS sequence"/>
</dbReference>
<feature type="compositionally biased region" description="Basic and acidic residues" evidence="1">
    <location>
        <begin position="1"/>
        <end position="18"/>
    </location>
</feature>
<evidence type="ECO:0000313" key="4">
    <source>
        <dbReference type="Proteomes" id="UP000265431"/>
    </source>
</evidence>
<reference evidence="3 4" key="1">
    <citation type="submission" date="2018-08" db="EMBL/GenBank/DDBJ databases">
        <title>Henriciella mobilis sp. nov., isolated from seawater.</title>
        <authorList>
            <person name="Cheng H."/>
            <person name="Wu Y.-H."/>
            <person name="Xu X.-W."/>
            <person name="Guo L.-L."/>
        </authorList>
    </citation>
    <scope>NUCLEOTIDE SEQUENCE [LARGE SCALE GENOMIC DNA]</scope>
    <source>
        <strain evidence="3 4">CCUG66934</strain>
    </source>
</reference>
<name>A0A399R0W8_9PROT</name>
<gene>
    <name evidence="3" type="ORF">D1224_07685</name>
</gene>
<feature type="compositionally biased region" description="Basic and acidic residues" evidence="1">
    <location>
        <begin position="66"/>
        <end position="75"/>
    </location>
</feature>
<dbReference type="InterPro" id="IPR036063">
    <property type="entry name" value="Smr_dom_sf"/>
</dbReference>
<feature type="compositionally biased region" description="Low complexity" evidence="1">
    <location>
        <begin position="30"/>
        <end position="41"/>
    </location>
</feature>
<accession>A0A399R0W8</accession>
<organism evidence="3 4">
    <name type="scientific">Henriciella barbarensis</name>
    <dbReference type="NCBI Taxonomy" id="86342"/>
    <lineage>
        <taxon>Bacteria</taxon>
        <taxon>Pseudomonadati</taxon>
        <taxon>Pseudomonadota</taxon>
        <taxon>Alphaproteobacteria</taxon>
        <taxon>Hyphomonadales</taxon>
        <taxon>Hyphomonadaceae</taxon>
        <taxon>Henriciella</taxon>
    </lineage>
</organism>
<dbReference type="InterPro" id="IPR002625">
    <property type="entry name" value="Smr_dom"/>
</dbReference>
<protein>
    <submittedName>
        <fullName evidence="3">DNA mismatch repair protein MutS</fullName>
    </submittedName>
</protein>
<evidence type="ECO:0000256" key="1">
    <source>
        <dbReference type="SAM" id="MobiDB-lite"/>
    </source>
</evidence>
<dbReference type="SUPFAM" id="SSF160443">
    <property type="entry name" value="SMR domain-like"/>
    <property type="match status" value="1"/>
</dbReference>
<feature type="region of interest" description="Disordered" evidence="1">
    <location>
        <begin position="1"/>
        <end position="78"/>
    </location>
</feature>
<dbReference type="AlphaFoldDB" id="A0A399R0W8"/>
<dbReference type="PROSITE" id="PS50828">
    <property type="entry name" value="SMR"/>
    <property type="match status" value="1"/>
</dbReference>
<dbReference type="EMBL" id="QWGB01000005">
    <property type="protein sequence ID" value="RIJ24114.1"/>
    <property type="molecule type" value="Genomic_DNA"/>
</dbReference>
<dbReference type="PANTHER" id="PTHR35562">
    <property type="entry name" value="DNA ENDONUCLEASE SMRA-RELATED"/>
    <property type="match status" value="1"/>
</dbReference>
<dbReference type="OrthoDB" id="7165597at2"/>
<dbReference type="PANTHER" id="PTHR35562:SF2">
    <property type="entry name" value="DNA ENDONUCLEASE SMRA-RELATED"/>
    <property type="match status" value="1"/>
</dbReference>
<feature type="domain" description="Smr" evidence="2">
    <location>
        <begin position="86"/>
        <end position="167"/>
    </location>
</feature>